<gene>
    <name evidence="2" type="ORF">Tci_912257</name>
</gene>
<organism evidence="2">
    <name type="scientific">Tanacetum cinerariifolium</name>
    <name type="common">Dalmatian daisy</name>
    <name type="synonym">Chrysanthemum cinerariifolium</name>
    <dbReference type="NCBI Taxonomy" id="118510"/>
    <lineage>
        <taxon>Eukaryota</taxon>
        <taxon>Viridiplantae</taxon>
        <taxon>Streptophyta</taxon>
        <taxon>Embryophyta</taxon>
        <taxon>Tracheophyta</taxon>
        <taxon>Spermatophyta</taxon>
        <taxon>Magnoliopsida</taxon>
        <taxon>eudicotyledons</taxon>
        <taxon>Gunneridae</taxon>
        <taxon>Pentapetalae</taxon>
        <taxon>asterids</taxon>
        <taxon>campanulids</taxon>
        <taxon>Asterales</taxon>
        <taxon>Asteraceae</taxon>
        <taxon>Asteroideae</taxon>
        <taxon>Anthemideae</taxon>
        <taxon>Anthemidinae</taxon>
        <taxon>Tanacetum</taxon>
    </lineage>
</organism>
<proteinExistence type="predicted"/>
<accession>A0A699W3E5</accession>
<feature type="region of interest" description="Disordered" evidence="1">
    <location>
        <begin position="1"/>
        <end position="21"/>
    </location>
</feature>
<evidence type="ECO:0000256" key="1">
    <source>
        <dbReference type="SAM" id="MobiDB-lite"/>
    </source>
</evidence>
<sequence length="78" mass="8481">MGVEVVTSDIREDEEEFKAESCAGGTMEIAVDPLVPLDRITEFETAQRQLEAGQLVANGERAGLANRVSSFGQENLRV</sequence>
<evidence type="ECO:0000313" key="2">
    <source>
        <dbReference type="EMBL" id="GFD40288.1"/>
    </source>
</evidence>
<reference evidence="2" key="1">
    <citation type="journal article" date="2019" name="Sci. Rep.">
        <title>Draft genome of Tanacetum cinerariifolium, the natural source of mosquito coil.</title>
        <authorList>
            <person name="Yamashiro T."/>
            <person name="Shiraishi A."/>
            <person name="Satake H."/>
            <person name="Nakayama K."/>
        </authorList>
    </citation>
    <scope>NUCLEOTIDE SEQUENCE</scope>
</reference>
<protein>
    <submittedName>
        <fullName evidence="2">Uncharacterized protein</fullName>
    </submittedName>
</protein>
<name>A0A699W3E5_TANCI</name>
<dbReference type="EMBL" id="BKCJ011531389">
    <property type="protein sequence ID" value="GFD40288.1"/>
    <property type="molecule type" value="Genomic_DNA"/>
</dbReference>
<comment type="caution">
    <text evidence="2">The sequence shown here is derived from an EMBL/GenBank/DDBJ whole genome shotgun (WGS) entry which is preliminary data.</text>
</comment>
<dbReference type="AlphaFoldDB" id="A0A699W3E5"/>